<comment type="subcellular location">
    <subcellularLocation>
        <location evidence="1">Cell inner membrane</location>
        <topology evidence="1">Multi-pass membrane protein</topology>
    </subcellularLocation>
</comment>
<reference evidence="11 14" key="2">
    <citation type="submission" date="2024-06" db="EMBL/GenBank/DDBJ databases">
        <title>Genomic Encyclopedia of Type Strains, Phase IV (KMG-IV): sequencing the most valuable type-strain genomes for metagenomic binning, comparative biology and taxonomic classification.</title>
        <authorList>
            <person name="Goeker M."/>
        </authorList>
    </citation>
    <scope>NUCLEOTIDE SEQUENCE [LARGE SCALE GENOMIC DNA]</scope>
    <source>
        <strain evidence="11 14">D-501</strain>
    </source>
</reference>
<evidence type="ECO:0000256" key="2">
    <source>
        <dbReference type="ARBA" id="ARBA00022448"/>
    </source>
</evidence>
<evidence type="ECO:0000256" key="7">
    <source>
        <dbReference type="ARBA" id="ARBA00023136"/>
    </source>
</evidence>
<organism evidence="12 13">
    <name type="scientific">Sphaerotilus sulfidivorans</name>
    <dbReference type="NCBI Taxonomy" id="639200"/>
    <lineage>
        <taxon>Bacteria</taxon>
        <taxon>Pseudomonadati</taxon>
        <taxon>Pseudomonadota</taxon>
        <taxon>Betaproteobacteria</taxon>
        <taxon>Burkholderiales</taxon>
        <taxon>Sphaerotilaceae</taxon>
        <taxon>Sphaerotilus</taxon>
    </lineage>
</organism>
<keyword evidence="7 10" id="KW-0472">Membrane</keyword>
<keyword evidence="2" id="KW-0813">Transport</keyword>
<keyword evidence="3" id="KW-1003">Cell membrane</keyword>
<keyword evidence="6 10" id="KW-1133">Transmembrane helix</keyword>
<feature type="region of interest" description="Disordered" evidence="9">
    <location>
        <begin position="356"/>
        <end position="380"/>
    </location>
</feature>
<proteinExistence type="inferred from homology"/>
<evidence type="ECO:0000313" key="11">
    <source>
        <dbReference type="EMBL" id="MET3603980.1"/>
    </source>
</evidence>
<keyword evidence="4" id="KW-0997">Cell inner membrane</keyword>
<evidence type="ECO:0000256" key="6">
    <source>
        <dbReference type="ARBA" id="ARBA00022989"/>
    </source>
</evidence>
<evidence type="ECO:0000256" key="9">
    <source>
        <dbReference type="SAM" id="MobiDB-lite"/>
    </source>
</evidence>
<feature type="transmembrane region" description="Helical" evidence="10">
    <location>
        <begin position="128"/>
        <end position="150"/>
    </location>
</feature>
<evidence type="ECO:0000256" key="4">
    <source>
        <dbReference type="ARBA" id="ARBA00022519"/>
    </source>
</evidence>
<dbReference type="EMBL" id="JBEPLS010000005">
    <property type="protein sequence ID" value="MET3603980.1"/>
    <property type="molecule type" value="Genomic_DNA"/>
</dbReference>
<evidence type="ECO:0000256" key="10">
    <source>
        <dbReference type="SAM" id="Phobius"/>
    </source>
</evidence>
<reference evidence="12 13" key="1">
    <citation type="submission" date="2019-02" db="EMBL/GenBank/DDBJ databases">
        <title>Complete Genome Sequence and Methylome Analysis of Sphaerotilus natans subsp. sulfidivorans D-507.</title>
        <authorList>
            <person name="Fomenkov A."/>
            <person name="Gridneva E."/>
            <person name="Smolyakov D."/>
            <person name="Dubinina G."/>
            <person name="Vincze T."/>
            <person name="Grabovich M."/>
            <person name="Roberts R.J."/>
        </authorList>
    </citation>
    <scope>NUCLEOTIDE SEQUENCE [LARGE SCALE GENOMIC DNA]</scope>
    <source>
        <strain evidence="12 13">D-507</strain>
    </source>
</reference>
<sequence>MTEAAVIEALMARLGEMWTVTLAGTVVGLLFGFFAHRSRFCMRSAVIEFGRGTREGKLTVWLFTFSTAVLLTQGFIQLGWLDVSTSRQLSQRGSLSGALIGGAMFGVGMVLARGCSSRLLVLAAQGNLRALLSGLVFAVTAQSALSGLLSPLRTTIAGWWTVEGGAARDLLALTGVSHGGALLFGAVWLVAALVWARRQQVRFWGGFGAVGVGVMVASAWLLTWKISSQAFDLVVPVQSLSFTGPAADMLMLVLSPPGQPLKFDLGLVPGVAAGAFLSALLWRELKLEGFQGGQAMRRYIVGAILMGFGGMLAGGCAVGAGVSGAAVFTLTSWVTLSAIWGAAMLTDRLIDQPKEAVQQAAAEPTSPHADPELSASYARP</sequence>
<dbReference type="EMBL" id="CP035708">
    <property type="protein sequence ID" value="QEM99641.1"/>
    <property type="molecule type" value="Genomic_DNA"/>
</dbReference>
<dbReference type="InterPro" id="IPR007272">
    <property type="entry name" value="Sulf_transp_TsuA/YedE"/>
</dbReference>
<dbReference type="Pfam" id="PF04143">
    <property type="entry name" value="Sulf_transp"/>
    <property type="match status" value="1"/>
</dbReference>
<name>A0A5C1Q0P9_9BURK</name>
<evidence type="ECO:0000313" key="13">
    <source>
        <dbReference type="Proteomes" id="UP000323522"/>
    </source>
</evidence>
<dbReference type="GO" id="GO:0005886">
    <property type="term" value="C:plasma membrane"/>
    <property type="evidence" value="ECO:0007669"/>
    <property type="project" value="UniProtKB-SubCell"/>
</dbReference>
<evidence type="ECO:0000313" key="14">
    <source>
        <dbReference type="Proteomes" id="UP001549111"/>
    </source>
</evidence>
<comment type="similarity">
    <text evidence="8">Belongs to the TsuA/YedE (TC 9.B.102) family.</text>
</comment>
<evidence type="ECO:0000256" key="3">
    <source>
        <dbReference type="ARBA" id="ARBA00022475"/>
    </source>
</evidence>
<dbReference type="Proteomes" id="UP001549111">
    <property type="component" value="Unassembled WGS sequence"/>
</dbReference>
<evidence type="ECO:0000256" key="1">
    <source>
        <dbReference type="ARBA" id="ARBA00004429"/>
    </source>
</evidence>
<evidence type="ECO:0000313" key="12">
    <source>
        <dbReference type="EMBL" id="QEM99641.1"/>
    </source>
</evidence>
<feature type="transmembrane region" description="Helical" evidence="10">
    <location>
        <begin position="96"/>
        <end position="116"/>
    </location>
</feature>
<dbReference type="OrthoDB" id="8525024at2"/>
<feature type="transmembrane region" description="Helical" evidence="10">
    <location>
        <begin position="203"/>
        <end position="222"/>
    </location>
</feature>
<evidence type="ECO:0000256" key="8">
    <source>
        <dbReference type="ARBA" id="ARBA00035655"/>
    </source>
</evidence>
<dbReference type="AlphaFoldDB" id="A0A5C1Q0P9"/>
<feature type="transmembrane region" description="Helical" evidence="10">
    <location>
        <begin position="326"/>
        <end position="345"/>
    </location>
</feature>
<evidence type="ECO:0000256" key="5">
    <source>
        <dbReference type="ARBA" id="ARBA00022692"/>
    </source>
</evidence>
<feature type="transmembrane region" description="Helical" evidence="10">
    <location>
        <begin position="170"/>
        <end position="196"/>
    </location>
</feature>
<keyword evidence="5 10" id="KW-0812">Transmembrane</keyword>
<dbReference type="PANTHER" id="PTHR30574:SF1">
    <property type="entry name" value="SULPHUR TRANSPORT DOMAIN-CONTAINING PROTEIN"/>
    <property type="match status" value="1"/>
</dbReference>
<accession>A0A5C1Q0P9</accession>
<feature type="transmembrane region" description="Helical" evidence="10">
    <location>
        <begin position="58"/>
        <end position="76"/>
    </location>
</feature>
<keyword evidence="14" id="KW-1185">Reference proteome</keyword>
<dbReference type="Proteomes" id="UP000323522">
    <property type="component" value="Chromosome"/>
</dbReference>
<feature type="transmembrane region" description="Helical" evidence="10">
    <location>
        <begin position="265"/>
        <end position="283"/>
    </location>
</feature>
<dbReference type="PANTHER" id="PTHR30574">
    <property type="entry name" value="INNER MEMBRANE PROTEIN YEDE"/>
    <property type="match status" value="1"/>
</dbReference>
<protein>
    <submittedName>
        <fullName evidence="11">Membrane protein YedE/YeeE</fullName>
    </submittedName>
    <submittedName>
        <fullName evidence="12">YeeE/YedE family protein</fullName>
    </submittedName>
</protein>
<gene>
    <name evidence="11" type="ORF">ABIC99_001793</name>
    <name evidence="12" type="ORF">EWH46_01855</name>
</gene>
<feature type="transmembrane region" description="Helical" evidence="10">
    <location>
        <begin position="299"/>
        <end position="320"/>
    </location>
</feature>
<dbReference type="RefSeq" id="WP_149502407.1">
    <property type="nucleotide sequence ID" value="NZ_CP035708.1"/>
</dbReference>
<dbReference type="KEGG" id="snn:EWH46_01855"/>
<feature type="transmembrane region" description="Helical" evidence="10">
    <location>
        <begin position="17"/>
        <end position="37"/>
    </location>
</feature>